<reference evidence="2 3" key="1">
    <citation type="submission" date="2020-08" db="EMBL/GenBank/DDBJ databases">
        <title>Sequencing the genomes of 1000 actinobacteria strains.</title>
        <authorList>
            <person name="Klenk H.-P."/>
        </authorList>
    </citation>
    <scope>NUCLEOTIDE SEQUENCE [LARGE SCALE GENOMIC DNA]</scope>
    <source>
        <strain evidence="2 3">DSM 43768</strain>
    </source>
</reference>
<comment type="caution">
    <text evidence="2">The sequence shown here is derived from an EMBL/GenBank/DDBJ whole genome shotgun (WGS) entry which is preliminary data.</text>
</comment>
<dbReference type="AlphaFoldDB" id="A0A7X0U6Q2"/>
<protein>
    <submittedName>
        <fullName evidence="2">MFS-type transporter involved in bile tolerance (Atg22 family)</fullName>
    </submittedName>
</protein>
<keyword evidence="1" id="KW-1133">Transmembrane helix</keyword>
<dbReference type="EMBL" id="JACHMI010000002">
    <property type="protein sequence ID" value="MBB6557236.1"/>
    <property type="molecule type" value="Genomic_DNA"/>
</dbReference>
<dbReference type="RefSeq" id="WP_185112822.1">
    <property type="nucleotide sequence ID" value="NZ_BAAAXY010000038.1"/>
</dbReference>
<name>A0A7X0U6Q2_9ACTN</name>
<accession>A0A7X0U6Q2</accession>
<organism evidence="2 3">
    <name type="scientific">Nonomuraea rubra</name>
    <dbReference type="NCBI Taxonomy" id="46180"/>
    <lineage>
        <taxon>Bacteria</taxon>
        <taxon>Bacillati</taxon>
        <taxon>Actinomycetota</taxon>
        <taxon>Actinomycetes</taxon>
        <taxon>Streptosporangiales</taxon>
        <taxon>Streptosporangiaceae</taxon>
        <taxon>Nonomuraea</taxon>
    </lineage>
</organism>
<dbReference type="Proteomes" id="UP000565579">
    <property type="component" value="Unassembled WGS sequence"/>
</dbReference>
<keyword evidence="3" id="KW-1185">Reference proteome</keyword>
<evidence type="ECO:0000313" key="2">
    <source>
        <dbReference type="EMBL" id="MBB6557236.1"/>
    </source>
</evidence>
<feature type="transmembrane region" description="Helical" evidence="1">
    <location>
        <begin position="36"/>
        <end position="55"/>
    </location>
</feature>
<keyword evidence="1" id="KW-0472">Membrane</keyword>
<keyword evidence="1" id="KW-0812">Transmembrane</keyword>
<gene>
    <name evidence="2" type="ORF">HD593_012126</name>
</gene>
<proteinExistence type="predicted"/>
<evidence type="ECO:0000313" key="3">
    <source>
        <dbReference type="Proteomes" id="UP000565579"/>
    </source>
</evidence>
<sequence>MNRAVAALVAAFVVGNLVFGAAVVHVVLTDRLGGIDIVVMAGACLAACAAMALIARRRPRVNGVTTPAHIYAAALEQVSSGR</sequence>
<evidence type="ECO:0000256" key="1">
    <source>
        <dbReference type="SAM" id="Phobius"/>
    </source>
</evidence>